<dbReference type="OrthoDB" id="6380398at2759"/>
<name>A0A8T1T0W7_CHESE</name>
<dbReference type="InterPro" id="IPR009003">
    <property type="entry name" value="Peptidase_S1_PA"/>
</dbReference>
<dbReference type="Gene3D" id="2.40.10.10">
    <property type="entry name" value="Trypsin-like serine proteases"/>
    <property type="match status" value="1"/>
</dbReference>
<feature type="domain" description="Peptidase S1" evidence="1">
    <location>
        <begin position="1"/>
        <end position="34"/>
    </location>
</feature>
<dbReference type="PROSITE" id="PS00135">
    <property type="entry name" value="TRYPSIN_SER"/>
    <property type="match status" value="1"/>
</dbReference>
<gene>
    <name evidence="2" type="ORF">G0U57_016334</name>
</gene>
<dbReference type="AlphaFoldDB" id="A0A8T1T0W7"/>
<evidence type="ECO:0000259" key="1">
    <source>
        <dbReference type="Pfam" id="PF00089"/>
    </source>
</evidence>
<dbReference type="Pfam" id="PF00089">
    <property type="entry name" value="Trypsin"/>
    <property type="match status" value="1"/>
</dbReference>
<keyword evidence="3" id="KW-1185">Reference proteome</keyword>
<proteinExistence type="predicted"/>
<sequence>MICAGNKEHNACQGDSGGPLVCDGVAEGVVSFGSKQ</sequence>
<dbReference type="GO" id="GO:0004252">
    <property type="term" value="F:serine-type endopeptidase activity"/>
    <property type="evidence" value="ECO:0007669"/>
    <property type="project" value="InterPro"/>
</dbReference>
<reference evidence="2 3" key="1">
    <citation type="journal article" date="2020" name="G3 (Bethesda)">
        <title>Draft Genome of the Common Snapping Turtle, Chelydra serpentina, a Model for Phenotypic Plasticity in Reptiles.</title>
        <authorList>
            <person name="Das D."/>
            <person name="Singh S.K."/>
            <person name="Bierstedt J."/>
            <person name="Erickson A."/>
            <person name="Galli G.L.J."/>
            <person name="Crossley D.A. 2nd"/>
            <person name="Rhen T."/>
        </authorList>
    </citation>
    <scope>NUCLEOTIDE SEQUENCE [LARGE SCALE GENOMIC DNA]</scope>
    <source>
        <strain evidence="2">KW</strain>
    </source>
</reference>
<dbReference type="InterPro" id="IPR001254">
    <property type="entry name" value="Trypsin_dom"/>
</dbReference>
<organism evidence="2 3">
    <name type="scientific">Chelydra serpentina</name>
    <name type="common">Snapping turtle</name>
    <name type="synonym">Testudo serpentina</name>
    <dbReference type="NCBI Taxonomy" id="8475"/>
    <lineage>
        <taxon>Eukaryota</taxon>
        <taxon>Metazoa</taxon>
        <taxon>Chordata</taxon>
        <taxon>Craniata</taxon>
        <taxon>Vertebrata</taxon>
        <taxon>Euteleostomi</taxon>
        <taxon>Archelosauria</taxon>
        <taxon>Testudinata</taxon>
        <taxon>Testudines</taxon>
        <taxon>Cryptodira</taxon>
        <taxon>Durocryptodira</taxon>
        <taxon>Americhelydia</taxon>
        <taxon>Chelydroidea</taxon>
        <taxon>Chelydridae</taxon>
        <taxon>Chelydra</taxon>
    </lineage>
</organism>
<accession>A0A8T1T0W7</accession>
<dbReference type="InterPro" id="IPR043504">
    <property type="entry name" value="Peptidase_S1_PA_chymotrypsin"/>
</dbReference>
<dbReference type="InterPro" id="IPR033116">
    <property type="entry name" value="TRYPSIN_SER"/>
</dbReference>
<dbReference type="SUPFAM" id="SSF50494">
    <property type="entry name" value="Trypsin-like serine proteases"/>
    <property type="match status" value="1"/>
</dbReference>
<feature type="non-terminal residue" evidence="2">
    <location>
        <position position="36"/>
    </location>
</feature>
<evidence type="ECO:0000313" key="2">
    <source>
        <dbReference type="EMBL" id="KAG6934921.1"/>
    </source>
</evidence>
<protein>
    <submittedName>
        <fullName evidence="2">Complement factor D</fullName>
    </submittedName>
</protein>
<evidence type="ECO:0000313" key="3">
    <source>
        <dbReference type="Proteomes" id="UP000765507"/>
    </source>
</evidence>
<dbReference type="EMBL" id="JAHGAV010000051">
    <property type="protein sequence ID" value="KAG6934921.1"/>
    <property type="molecule type" value="Genomic_DNA"/>
</dbReference>
<dbReference type="Proteomes" id="UP000765507">
    <property type="component" value="Unassembled WGS sequence"/>
</dbReference>
<comment type="caution">
    <text evidence="2">The sequence shown here is derived from an EMBL/GenBank/DDBJ whole genome shotgun (WGS) entry which is preliminary data.</text>
</comment>
<dbReference type="GO" id="GO:0006508">
    <property type="term" value="P:proteolysis"/>
    <property type="evidence" value="ECO:0007669"/>
    <property type="project" value="InterPro"/>
</dbReference>